<dbReference type="EMBL" id="QFNK01000004">
    <property type="protein sequence ID" value="PZO88917.1"/>
    <property type="molecule type" value="Genomic_DNA"/>
</dbReference>
<proteinExistence type="predicted"/>
<evidence type="ECO:0008006" key="3">
    <source>
        <dbReference type="Google" id="ProtNLM"/>
    </source>
</evidence>
<accession>A0A2W5A6N6</accession>
<dbReference type="AlphaFoldDB" id="A0A2W5A6N6"/>
<protein>
    <recommendedName>
        <fullName evidence="3">Lipoprotein</fullName>
    </recommendedName>
</protein>
<evidence type="ECO:0000313" key="2">
    <source>
        <dbReference type="Proteomes" id="UP000249557"/>
    </source>
</evidence>
<evidence type="ECO:0000313" key="1">
    <source>
        <dbReference type="EMBL" id="PZO88917.1"/>
    </source>
</evidence>
<gene>
    <name evidence="1" type="ORF">DI626_00515</name>
</gene>
<sequence length="201" mass="22230">MKKSFAFFIAFALCGCSTGLPIQKYNNLPASVEAFHICHGYSCTHKSAAGFTAQEWAEINKIFNAKPAKDAAAERSKIGQAIALMERYSGIKTGTDEDNGEAVGFKTSDKQMDCIDETVNTTQYVGLLQNAGFLKFHEKTEPTHRGYIINGTWPHNTAVIREKENGALWAVDSFYRANGEEPYIVPRADWLNGWKPAGAKQ</sequence>
<dbReference type="Proteomes" id="UP000249557">
    <property type="component" value="Unassembled WGS sequence"/>
</dbReference>
<organism evidence="1 2">
    <name type="scientific">Micavibrio aeruginosavorus</name>
    <dbReference type="NCBI Taxonomy" id="349221"/>
    <lineage>
        <taxon>Bacteria</taxon>
        <taxon>Pseudomonadati</taxon>
        <taxon>Bdellovibrionota</taxon>
        <taxon>Bdellovibrionia</taxon>
        <taxon>Bdellovibrionales</taxon>
        <taxon>Pseudobdellovibrionaceae</taxon>
        <taxon>Micavibrio</taxon>
    </lineage>
</organism>
<dbReference type="PROSITE" id="PS51257">
    <property type="entry name" value="PROKAR_LIPOPROTEIN"/>
    <property type="match status" value="1"/>
</dbReference>
<reference evidence="1 2" key="1">
    <citation type="submission" date="2017-08" db="EMBL/GenBank/DDBJ databases">
        <title>Infants hospitalized years apart are colonized by the same room-sourced microbial strains.</title>
        <authorList>
            <person name="Brooks B."/>
            <person name="Olm M.R."/>
            <person name="Firek B.A."/>
            <person name="Baker R."/>
            <person name="Thomas B.C."/>
            <person name="Morowitz M.J."/>
            <person name="Banfield J.F."/>
        </authorList>
    </citation>
    <scope>NUCLEOTIDE SEQUENCE [LARGE SCALE GENOMIC DNA]</scope>
    <source>
        <strain evidence="1">S2_018_000_R2_104</strain>
    </source>
</reference>
<name>A0A2W5A6N6_9BACT</name>
<comment type="caution">
    <text evidence="1">The sequence shown here is derived from an EMBL/GenBank/DDBJ whole genome shotgun (WGS) entry which is preliminary data.</text>
</comment>